<dbReference type="EMBL" id="ACFT01000089">
    <property type="protein sequence ID" value="EEV24989.1"/>
    <property type="molecule type" value="Genomic_DNA"/>
</dbReference>
<feature type="signal peptide" evidence="2">
    <location>
        <begin position="1"/>
        <end position="19"/>
    </location>
</feature>
<dbReference type="InterPro" id="IPR003394">
    <property type="entry name" value="Porin_opacity"/>
</dbReference>
<protein>
    <submittedName>
        <fullName evidence="4">Porin opacity type</fullName>
    </submittedName>
</protein>
<feature type="domain" description="Porin opacity type" evidence="3">
    <location>
        <begin position="56"/>
        <end position="200"/>
    </location>
</feature>
<evidence type="ECO:0000256" key="1">
    <source>
        <dbReference type="ARBA" id="ARBA00009830"/>
    </source>
</evidence>
<evidence type="ECO:0000256" key="2">
    <source>
        <dbReference type="SAM" id="SignalP"/>
    </source>
</evidence>
<keyword evidence="2" id="KW-0732">Signal</keyword>
<sequence>MKKTIFALALSTFALSATASATNWYAEGNLGYSKVKTSGLAYSELNDSAFTPSVAVGYRLNDLRFALDYTHYGKASDSYVVNADDSVISNNFDLKIQSVGFSALYDIDLGSSLKPYVGVRLALNKIKENSNYTEVSTGYTERGSESESYTKVGYGAVLGATYDLTPNWAVNANIEYNRLGKVDDVKINQYGTKIGVRYSF</sequence>
<dbReference type="Proteomes" id="UP000003394">
    <property type="component" value="Unassembled WGS sequence"/>
</dbReference>
<reference evidence="4 5" key="1">
    <citation type="journal article" date="2010" name="Vet. Microbiol.">
        <title>Production of haemolysins by strains of the Actinobacillus minor/porcitonsillarum complex.</title>
        <authorList>
            <person name="Arya G."/>
            <person name="Niven D.F."/>
        </authorList>
    </citation>
    <scope>NUCLEOTIDE SEQUENCE [LARGE SCALE GENOMIC DNA]</scope>
    <source>
        <strain evidence="5">strain 202</strain>
    </source>
</reference>
<name>A0ABP2GTE6_9PAST</name>
<evidence type="ECO:0000313" key="4">
    <source>
        <dbReference type="EMBL" id="EEV24989.1"/>
    </source>
</evidence>
<dbReference type="Gene3D" id="2.40.160.20">
    <property type="match status" value="1"/>
</dbReference>
<evidence type="ECO:0000313" key="5">
    <source>
        <dbReference type="Proteomes" id="UP000003394"/>
    </source>
</evidence>
<evidence type="ECO:0000259" key="3">
    <source>
        <dbReference type="Pfam" id="PF02462"/>
    </source>
</evidence>
<comment type="similarity">
    <text evidence="1">Belongs to the opacity porin family.</text>
</comment>
<organism evidence="4 5">
    <name type="scientific">Actinobacillus minor 202</name>
    <dbReference type="NCBI Taxonomy" id="591023"/>
    <lineage>
        <taxon>Bacteria</taxon>
        <taxon>Pseudomonadati</taxon>
        <taxon>Pseudomonadota</taxon>
        <taxon>Gammaproteobacteria</taxon>
        <taxon>Pasteurellales</taxon>
        <taxon>Pasteurellaceae</taxon>
        <taxon>Actinobacillus</taxon>
    </lineage>
</organism>
<gene>
    <name evidence="4" type="ORF">AM202_02155</name>
</gene>
<dbReference type="InterPro" id="IPR011250">
    <property type="entry name" value="OMP/PagP_B-barrel"/>
</dbReference>
<dbReference type="RefSeq" id="WP_005820707.1">
    <property type="nucleotide sequence ID" value="NZ_ACFT01000089.1"/>
</dbReference>
<accession>A0ABP2GTE6</accession>
<dbReference type="Pfam" id="PF02462">
    <property type="entry name" value="Opacity"/>
    <property type="match status" value="1"/>
</dbReference>
<feature type="chain" id="PRO_5047399075" evidence="2">
    <location>
        <begin position="20"/>
        <end position="200"/>
    </location>
</feature>
<proteinExistence type="inferred from homology"/>
<keyword evidence="5" id="KW-1185">Reference proteome</keyword>
<comment type="caution">
    <text evidence="4">The sequence shown here is derived from an EMBL/GenBank/DDBJ whole genome shotgun (WGS) entry which is preliminary data.</text>
</comment>
<dbReference type="SUPFAM" id="SSF56925">
    <property type="entry name" value="OMPA-like"/>
    <property type="match status" value="1"/>
</dbReference>